<name>A0A8H5ESP9_9AGAR</name>
<comment type="caution">
    <text evidence="2">The sequence shown here is derived from an EMBL/GenBank/DDBJ whole genome shotgun (WGS) entry which is preliminary data.</text>
</comment>
<proteinExistence type="predicted"/>
<organism evidence="2 3">
    <name type="scientific">Psilocybe cf. subviscida</name>
    <dbReference type="NCBI Taxonomy" id="2480587"/>
    <lineage>
        <taxon>Eukaryota</taxon>
        <taxon>Fungi</taxon>
        <taxon>Dikarya</taxon>
        <taxon>Basidiomycota</taxon>
        <taxon>Agaricomycotina</taxon>
        <taxon>Agaricomycetes</taxon>
        <taxon>Agaricomycetidae</taxon>
        <taxon>Agaricales</taxon>
        <taxon>Agaricineae</taxon>
        <taxon>Strophariaceae</taxon>
        <taxon>Psilocybe</taxon>
    </lineage>
</organism>
<protein>
    <submittedName>
        <fullName evidence="2">Uncharacterized protein</fullName>
    </submittedName>
</protein>
<feature type="compositionally biased region" description="Polar residues" evidence="1">
    <location>
        <begin position="72"/>
        <end position="85"/>
    </location>
</feature>
<reference evidence="2 3" key="1">
    <citation type="journal article" date="2020" name="ISME J.">
        <title>Uncovering the hidden diversity of litter-decomposition mechanisms in mushroom-forming fungi.</title>
        <authorList>
            <person name="Floudas D."/>
            <person name="Bentzer J."/>
            <person name="Ahren D."/>
            <person name="Johansson T."/>
            <person name="Persson P."/>
            <person name="Tunlid A."/>
        </authorList>
    </citation>
    <scope>NUCLEOTIDE SEQUENCE [LARGE SCALE GENOMIC DNA]</scope>
    <source>
        <strain evidence="2 3">CBS 101986</strain>
    </source>
</reference>
<keyword evidence="3" id="KW-1185">Reference proteome</keyword>
<gene>
    <name evidence="2" type="ORF">D9619_007706</name>
</gene>
<feature type="region of interest" description="Disordered" evidence="1">
    <location>
        <begin position="72"/>
        <end position="92"/>
    </location>
</feature>
<dbReference type="OrthoDB" id="1049195at2759"/>
<sequence length="219" mass="24377">MFAPTVAPAASQGVKNDRYLDSDEDRGSVRGTYRTGRPRPAVGDQWKPNRRPSDGTVALAFAPHTFRLSTSPPSISHSFAPTQPRSRSRHRKPIDSFSRALSGPMVAVHEEAVGFSNAAYCILFAASRWEFWLAAGPRNKARFGATPLAKFPHQVRRLDLENIIRTAGSIRADINIVADGRPKGPRTIIFEALKNARQPITIYHRINWYGRTFEVGEVL</sequence>
<dbReference type="Proteomes" id="UP000567179">
    <property type="component" value="Unassembled WGS sequence"/>
</dbReference>
<accession>A0A8H5ESP9</accession>
<feature type="region of interest" description="Disordered" evidence="1">
    <location>
        <begin position="1"/>
        <end position="54"/>
    </location>
</feature>
<dbReference type="AlphaFoldDB" id="A0A8H5ESP9"/>
<dbReference type="EMBL" id="JAACJJ010000057">
    <property type="protein sequence ID" value="KAF5310648.1"/>
    <property type="molecule type" value="Genomic_DNA"/>
</dbReference>
<evidence type="ECO:0000256" key="1">
    <source>
        <dbReference type="SAM" id="MobiDB-lite"/>
    </source>
</evidence>
<evidence type="ECO:0000313" key="3">
    <source>
        <dbReference type="Proteomes" id="UP000567179"/>
    </source>
</evidence>
<evidence type="ECO:0000313" key="2">
    <source>
        <dbReference type="EMBL" id="KAF5310648.1"/>
    </source>
</evidence>
<feature type="compositionally biased region" description="Basic and acidic residues" evidence="1">
    <location>
        <begin position="15"/>
        <end position="28"/>
    </location>
</feature>